<reference evidence="4" key="1">
    <citation type="journal article" date="2020" name="J Insects Food Feed">
        <title>The yellow mealworm (Tenebrio molitor) genome: a resource for the emerging insects as food and feed industry.</title>
        <authorList>
            <person name="Eriksson T."/>
            <person name="Andere A."/>
            <person name="Kelstrup H."/>
            <person name="Emery V."/>
            <person name="Picard C."/>
        </authorList>
    </citation>
    <scope>NUCLEOTIDE SEQUENCE</scope>
    <source>
        <strain evidence="4">Stoneville</strain>
        <tissue evidence="4">Whole head</tissue>
    </source>
</reference>
<keyword evidence="1" id="KW-0694">RNA-binding</keyword>
<feature type="domain" description="DRBM" evidence="3">
    <location>
        <begin position="153"/>
        <end position="219"/>
    </location>
</feature>
<dbReference type="GO" id="GO:0005737">
    <property type="term" value="C:cytoplasm"/>
    <property type="evidence" value="ECO:0007669"/>
    <property type="project" value="TreeGrafter"/>
</dbReference>
<sequence length="376" mass="42076">MAYNTRRSGEGVNSVGVRRNPPITTNFVPAGQRLPGLPQQRPQNQMQQKGPAPKIQPPPQQQKQPPPQQLLPQAQQQKPPPQQQLPPQQQQLPPLISPPNESVKGEQMCDVIEDQNKRKPFWATKTEHDERSEECPKGERQRRRNLRLSKILQPKNAVMILNELVKSATYTVSDLPLPSEMNQYTANVLVDGVSHIGHGRSKMEAKSMAAEAALKYIVKNRQFSAFKKEDCDDKMELGEDGSPTLPWQHVASFALFKLLNSWGEDPNQARGLSFQMQETTSGQPPQNKPAKKLPDNAAHMNPLMLLNQMLPQAQFEELGRNGNPPNVIFTFKCTVNGQCFNGTGSNKKSAKKMAAFAACHKILEIDYPLEIYTPAN</sequence>
<feature type="compositionally biased region" description="Polar residues" evidence="2">
    <location>
        <begin position="276"/>
        <end position="285"/>
    </location>
</feature>
<reference evidence="4" key="2">
    <citation type="submission" date="2021-08" db="EMBL/GenBank/DDBJ databases">
        <authorList>
            <person name="Eriksson T."/>
        </authorList>
    </citation>
    <scope>NUCLEOTIDE SEQUENCE</scope>
    <source>
        <strain evidence="4">Stoneville</strain>
        <tissue evidence="4">Whole head</tissue>
    </source>
</reference>
<feature type="compositionally biased region" description="Low complexity" evidence="2">
    <location>
        <begin position="31"/>
        <end position="53"/>
    </location>
</feature>
<accession>A0A8J6L7P0</accession>
<feature type="compositionally biased region" description="Low complexity" evidence="2">
    <location>
        <begin position="85"/>
        <end position="94"/>
    </location>
</feature>
<dbReference type="Pfam" id="PF00035">
    <property type="entry name" value="dsrm"/>
    <property type="match status" value="2"/>
</dbReference>
<evidence type="ECO:0000313" key="4">
    <source>
        <dbReference type="EMBL" id="KAH0808973.1"/>
    </source>
</evidence>
<dbReference type="SMART" id="SM00358">
    <property type="entry name" value="DSRM"/>
    <property type="match status" value="2"/>
</dbReference>
<keyword evidence="5" id="KW-1185">Reference proteome</keyword>
<evidence type="ECO:0000256" key="1">
    <source>
        <dbReference type="PROSITE-ProRule" id="PRU00266"/>
    </source>
</evidence>
<dbReference type="Gene3D" id="3.30.160.20">
    <property type="match status" value="2"/>
</dbReference>
<evidence type="ECO:0000256" key="2">
    <source>
        <dbReference type="SAM" id="MobiDB-lite"/>
    </source>
</evidence>
<feature type="compositionally biased region" description="Pro residues" evidence="2">
    <location>
        <begin position="54"/>
        <end position="69"/>
    </location>
</feature>
<gene>
    <name evidence="4" type="ORF">GEV33_013822</name>
</gene>
<dbReference type="SUPFAM" id="SSF54768">
    <property type="entry name" value="dsRNA-binding domain-like"/>
    <property type="match status" value="2"/>
</dbReference>
<dbReference type="GO" id="GO:0006396">
    <property type="term" value="P:RNA processing"/>
    <property type="evidence" value="ECO:0007669"/>
    <property type="project" value="TreeGrafter"/>
</dbReference>
<feature type="region of interest" description="Disordered" evidence="2">
    <location>
        <begin position="276"/>
        <end position="296"/>
    </location>
</feature>
<dbReference type="InterPro" id="IPR014720">
    <property type="entry name" value="dsRBD_dom"/>
</dbReference>
<proteinExistence type="predicted"/>
<dbReference type="AlphaFoldDB" id="A0A8J6L7P0"/>
<organism evidence="4 5">
    <name type="scientific">Tenebrio molitor</name>
    <name type="common">Yellow mealworm beetle</name>
    <dbReference type="NCBI Taxonomy" id="7067"/>
    <lineage>
        <taxon>Eukaryota</taxon>
        <taxon>Metazoa</taxon>
        <taxon>Ecdysozoa</taxon>
        <taxon>Arthropoda</taxon>
        <taxon>Hexapoda</taxon>
        <taxon>Insecta</taxon>
        <taxon>Pterygota</taxon>
        <taxon>Neoptera</taxon>
        <taxon>Endopterygota</taxon>
        <taxon>Coleoptera</taxon>
        <taxon>Polyphaga</taxon>
        <taxon>Cucujiformia</taxon>
        <taxon>Tenebrionidae</taxon>
        <taxon>Tenebrio</taxon>
    </lineage>
</organism>
<dbReference type="Proteomes" id="UP000719412">
    <property type="component" value="Unassembled WGS sequence"/>
</dbReference>
<dbReference type="PANTHER" id="PTHR10910:SF62">
    <property type="entry name" value="AT07585P-RELATED"/>
    <property type="match status" value="1"/>
</dbReference>
<evidence type="ECO:0000313" key="5">
    <source>
        <dbReference type="Proteomes" id="UP000719412"/>
    </source>
</evidence>
<comment type="caution">
    <text evidence="4">The sequence shown here is derived from an EMBL/GenBank/DDBJ whole genome shotgun (WGS) entry which is preliminary data.</text>
</comment>
<feature type="domain" description="DRBM" evidence="3">
    <location>
        <begin position="295"/>
        <end position="364"/>
    </location>
</feature>
<dbReference type="PANTHER" id="PTHR10910">
    <property type="entry name" value="EUKARYOTE SPECIFIC DSRNA BINDING PROTEIN"/>
    <property type="match status" value="1"/>
</dbReference>
<protein>
    <recommendedName>
        <fullName evidence="3">DRBM domain-containing protein</fullName>
    </recommendedName>
</protein>
<dbReference type="GO" id="GO:0003723">
    <property type="term" value="F:RNA binding"/>
    <property type="evidence" value="ECO:0007669"/>
    <property type="project" value="UniProtKB-UniRule"/>
</dbReference>
<dbReference type="EMBL" id="JABDTM020028422">
    <property type="protein sequence ID" value="KAH0808973.1"/>
    <property type="molecule type" value="Genomic_DNA"/>
</dbReference>
<dbReference type="GO" id="GO:0005730">
    <property type="term" value="C:nucleolus"/>
    <property type="evidence" value="ECO:0007669"/>
    <property type="project" value="TreeGrafter"/>
</dbReference>
<name>A0A8J6L7P0_TENMO</name>
<dbReference type="PROSITE" id="PS50137">
    <property type="entry name" value="DS_RBD"/>
    <property type="match status" value="2"/>
</dbReference>
<feature type="compositionally biased region" description="Basic and acidic residues" evidence="2">
    <location>
        <begin position="125"/>
        <end position="139"/>
    </location>
</feature>
<evidence type="ECO:0000259" key="3">
    <source>
        <dbReference type="PROSITE" id="PS50137"/>
    </source>
</evidence>
<dbReference type="GO" id="GO:0010468">
    <property type="term" value="P:regulation of gene expression"/>
    <property type="evidence" value="ECO:0007669"/>
    <property type="project" value="UniProtKB-ARBA"/>
</dbReference>
<feature type="region of interest" description="Disordered" evidence="2">
    <location>
        <begin position="1"/>
        <end position="142"/>
    </location>
</feature>